<dbReference type="EMBL" id="JALJOQ010000158">
    <property type="protein sequence ID" value="KAK9792753.1"/>
    <property type="molecule type" value="Genomic_DNA"/>
</dbReference>
<sequence length="123" mass="12913">MPGSDESGDYVSRVLTGTGVGYGLGAVLGAVTANWSDVPKILRDKPWPALKATGAVMGRFGLTFAVVGAAFTAVDCTLEAVRGQQDMWNGIIGGGKLVGDGLIDDGATPPRTIYPYEHYRQRP</sequence>
<keyword evidence="2" id="KW-0812">Transmembrane</keyword>
<organism evidence="5 6">
    <name type="scientific">Symbiochloris irregularis</name>
    <dbReference type="NCBI Taxonomy" id="706552"/>
    <lineage>
        <taxon>Eukaryota</taxon>
        <taxon>Viridiplantae</taxon>
        <taxon>Chlorophyta</taxon>
        <taxon>core chlorophytes</taxon>
        <taxon>Trebouxiophyceae</taxon>
        <taxon>Trebouxiales</taxon>
        <taxon>Trebouxiaceae</taxon>
        <taxon>Symbiochloris</taxon>
    </lineage>
</organism>
<proteinExistence type="predicted"/>
<dbReference type="Proteomes" id="UP001465755">
    <property type="component" value="Unassembled WGS sequence"/>
</dbReference>
<dbReference type="GO" id="GO:0045039">
    <property type="term" value="P:protein insertion into mitochondrial inner membrane"/>
    <property type="evidence" value="ECO:0007669"/>
    <property type="project" value="InterPro"/>
</dbReference>
<evidence type="ECO:0000256" key="2">
    <source>
        <dbReference type="ARBA" id="ARBA00022692"/>
    </source>
</evidence>
<dbReference type="PANTHER" id="PTHR14110:SF18">
    <property type="entry name" value="OUTER ENVELOPE PORE PROTEIN 16-3, CHLOROPLASTIC_MITOCHONDRIAL"/>
    <property type="match status" value="1"/>
</dbReference>
<keyword evidence="4" id="KW-0472">Membrane</keyword>
<comment type="subcellular location">
    <subcellularLocation>
        <location evidence="1">Membrane</location>
        <topology evidence="1">Multi-pass membrane protein</topology>
    </subcellularLocation>
</comment>
<dbReference type="PANTHER" id="PTHR14110">
    <property type="entry name" value="MITOCHONDRIAL IMPORT INNER MEMBRANE TRANSLOCASE SUBUNIT TIM22"/>
    <property type="match status" value="1"/>
</dbReference>
<protein>
    <submittedName>
        <fullName evidence="5">Uncharacterized protein</fullName>
    </submittedName>
</protein>
<keyword evidence="3" id="KW-1133">Transmembrane helix</keyword>
<name>A0AAW1NQ50_9CHLO</name>
<dbReference type="GO" id="GO:0042721">
    <property type="term" value="C:TIM22 mitochondrial import inner membrane insertion complex"/>
    <property type="evidence" value="ECO:0007669"/>
    <property type="project" value="InterPro"/>
</dbReference>
<evidence type="ECO:0000256" key="4">
    <source>
        <dbReference type="ARBA" id="ARBA00023136"/>
    </source>
</evidence>
<keyword evidence="6" id="KW-1185">Reference proteome</keyword>
<dbReference type="AlphaFoldDB" id="A0AAW1NQ50"/>
<dbReference type="InterPro" id="IPR039175">
    <property type="entry name" value="TIM22"/>
</dbReference>
<comment type="caution">
    <text evidence="5">The sequence shown here is derived from an EMBL/GenBank/DDBJ whole genome shotgun (WGS) entry which is preliminary data.</text>
</comment>
<accession>A0AAW1NQ50</accession>
<evidence type="ECO:0000313" key="6">
    <source>
        <dbReference type="Proteomes" id="UP001465755"/>
    </source>
</evidence>
<evidence type="ECO:0000313" key="5">
    <source>
        <dbReference type="EMBL" id="KAK9792753.1"/>
    </source>
</evidence>
<reference evidence="5 6" key="1">
    <citation type="journal article" date="2024" name="Nat. Commun.">
        <title>Phylogenomics reveals the evolutionary origins of lichenization in chlorophyte algae.</title>
        <authorList>
            <person name="Puginier C."/>
            <person name="Libourel C."/>
            <person name="Otte J."/>
            <person name="Skaloud P."/>
            <person name="Haon M."/>
            <person name="Grisel S."/>
            <person name="Petersen M."/>
            <person name="Berrin J.G."/>
            <person name="Delaux P.M."/>
            <person name="Dal Grande F."/>
            <person name="Keller J."/>
        </authorList>
    </citation>
    <scope>NUCLEOTIDE SEQUENCE [LARGE SCALE GENOMIC DNA]</scope>
    <source>
        <strain evidence="5 6">SAG 2036</strain>
    </source>
</reference>
<evidence type="ECO:0000256" key="1">
    <source>
        <dbReference type="ARBA" id="ARBA00004141"/>
    </source>
</evidence>
<dbReference type="Pfam" id="PF02466">
    <property type="entry name" value="Tim17"/>
    <property type="match status" value="1"/>
</dbReference>
<evidence type="ECO:0000256" key="3">
    <source>
        <dbReference type="ARBA" id="ARBA00022989"/>
    </source>
</evidence>
<gene>
    <name evidence="5" type="ORF">WJX73_007302</name>
</gene>